<comment type="caution">
    <text evidence="1">The sequence shown here is derived from an EMBL/GenBank/DDBJ whole genome shotgun (WGS) entry which is preliminary data.</text>
</comment>
<organism evidence="1 2">
    <name type="scientific">Rhizobium loti</name>
    <name type="common">Mesorhizobium loti</name>
    <dbReference type="NCBI Taxonomy" id="381"/>
    <lineage>
        <taxon>Bacteria</taxon>
        <taxon>Pseudomonadati</taxon>
        <taxon>Pseudomonadota</taxon>
        <taxon>Alphaproteobacteria</taxon>
        <taxon>Hyphomicrobiales</taxon>
        <taxon>Phyllobacteriaceae</taxon>
        <taxon>Mesorhizobium</taxon>
    </lineage>
</organism>
<dbReference type="Proteomes" id="UP000245631">
    <property type="component" value="Unassembled WGS sequence"/>
</dbReference>
<dbReference type="EMBL" id="QGGH01000011">
    <property type="protein sequence ID" value="PWJ88355.1"/>
    <property type="molecule type" value="Genomic_DNA"/>
</dbReference>
<accession>A0A8E2WB76</accession>
<sequence>MAGTDLYPVAGCKFYIGGITPTQIDDFIESDFVTSPDQFVEVDGWSQMGAFGDTAALISTQLINRGRDIKQKGTTNAGSMQNVFAEISEDEGQIALIAAAQGDNKSNYAFKVLFNDASGASGSEPSVAYFVGLVMNASSAGGAANTVRNLNATIEINSNVVKVAAT</sequence>
<dbReference type="AlphaFoldDB" id="A0A8E2WB76"/>
<evidence type="ECO:0008006" key="3">
    <source>
        <dbReference type="Google" id="ProtNLM"/>
    </source>
</evidence>
<dbReference type="GeneID" id="61054857"/>
<reference evidence="1 2" key="1">
    <citation type="submission" date="2018-05" db="EMBL/GenBank/DDBJ databases">
        <title>Genomic Encyclopedia of Type Strains, Phase IV (KMG-IV): sequencing the most valuable type-strain genomes for metagenomic binning, comparative biology and taxonomic classification.</title>
        <authorList>
            <person name="Goeker M."/>
        </authorList>
    </citation>
    <scope>NUCLEOTIDE SEQUENCE [LARGE SCALE GENOMIC DNA]</scope>
    <source>
        <strain evidence="1 2">DSM 2626</strain>
    </source>
</reference>
<dbReference type="Gene3D" id="4.10.410.40">
    <property type="match status" value="1"/>
</dbReference>
<evidence type="ECO:0000313" key="1">
    <source>
        <dbReference type="EMBL" id="PWJ88355.1"/>
    </source>
</evidence>
<name>A0A8E2WB76_RHILI</name>
<evidence type="ECO:0000313" key="2">
    <source>
        <dbReference type="Proteomes" id="UP000245631"/>
    </source>
</evidence>
<protein>
    <recommendedName>
        <fullName evidence="3">Phage tail protein</fullName>
    </recommendedName>
</protein>
<dbReference type="RefSeq" id="WP_109670359.1">
    <property type="nucleotide sequence ID" value="NZ_QGGH01000011.1"/>
</dbReference>
<gene>
    <name evidence="1" type="ORF">C8D77_11177</name>
</gene>
<proteinExistence type="predicted"/>